<evidence type="ECO:0000256" key="3">
    <source>
        <dbReference type="SAM" id="SignalP"/>
    </source>
</evidence>
<proteinExistence type="predicted"/>
<organism evidence="4 5">
    <name type="scientific">Candidatus Raskinella chloraquaticus</name>
    <dbReference type="NCBI Taxonomy" id="1951219"/>
    <lineage>
        <taxon>Bacteria</taxon>
        <taxon>Pseudomonadati</taxon>
        <taxon>Pseudomonadota</taxon>
        <taxon>Alphaproteobacteria</taxon>
        <taxon>Hyphomicrobiales</taxon>
        <taxon>Phreatobacteraceae</taxon>
        <taxon>Candidatus Raskinella</taxon>
    </lineage>
</organism>
<evidence type="ECO:0000313" key="5">
    <source>
        <dbReference type="Proteomes" id="UP000192872"/>
    </source>
</evidence>
<dbReference type="GO" id="GO:0046872">
    <property type="term" value="F:metal ion binding"/>
    <property type="evidence" value="ECO:0007669"/>
    <property type="project" value="UniProtKB-KW"/>
</dbReference>
<sequence length="345" mass="38519">MINGICRSLALLIVMTMAAQAQTPTYKITPELEEAARKEGKVVYYTSIEVKVAEELAKAFEKKYPGIDVVVERNGAERQFSKIGQEYSSKIYNVDIVNSSDAAHFIFWKREGWLASALPDEVQKIYPAGSFDPEGYFAAMRSSLSVIAYNTNLVEAKDAPKSFADLLEPKWQGKLVKAHPGYSGTILTATFQMARDLGWSYFEKLAAQQVMQVQSSTDPPRKVVAGERPVMIDGNEYNVFLEKERGAPIEVVYPSEGTPLVIGPTGVMKSAQHPNAARLFHAWSFTLEAQQLIVDKGGLRSLRPDIKEPQGRKPLSEIKLMKDDPVSVDSQVGDIKKRYLRYFKT</sequence>
<feature type="chain" id="PRO_5010860075" evidence="3">
    <location>
        <begin position="22"/>
        <end position="345"/>
    </location>
</feature>
<protein>
    <submittedName>
        <fullName evidence="4">Iron ABC transporter substrate-binding protein</fullName>
    </submittedName>
</protein>
<reference evidence="4 5" key="1">
    <citation type="journal article" date="2017" name="Water Res.">
        <title>Comammox in drinking water systems.</title>
        <authorList>
            <person name="Wang Y."/>
            <person name="Ma L."/>
            <person name="Mao Y."/>
            <person name="Jiang X."/>
            <person name="Xia Y."/>
            <person name="Yu K."/>
            <person name="Li B."/>
            <person name="Zhang T."/>
        </authorList>
    </citation>
    <scope>NUCLEOTIDE SEQUENCE [LARGE SCALE GENOMIC DNA]</scope>
    <source>
        <strain evidence="4">SG_bin8</strain>
    </source>
</reference>
<keyword evidence="2" id="KW-0479">Metal-binding</keyword>
<dbReference type="SUPFAM" id="SSF53850">
    <property type="entry name" value="Periplasmic binding protein-like II"/>
    <property type="match status" value="1"/>
</dbReference>
<dbReference type="PANTHER" id="PTHR30006">
    <property type="entry name" value="THIAMINE-BINDING PERIPLASMIC PROTEIN-RELATED"/>
    <property type="match status" value="1"/>
</dbReference>
<feature type="binding site" evidence="2">
    <location>
        <position position="237"/>
    </location>
    <ligand>
        <name>Fe cation</name>
        <dbReference type="ChEBI" id="CHEBI:24875"/>
    </ligand>
</feature>
<dbReference type="Pfam" id="PF13343">
    <property type="entry name" value="SBP_bac_6"/>
    <property type="match status" value="1"/>
</dbReference>
<dbReference type="AlphaFoldDB" id="A0A1W9HQT6"/>
<feature type="signal peptide" evidence="3">
    <location>
        <begin position="1"/>
        <end position="21"/>
    </location>
</feature>
<dbReference type="PANTHER" id="PTHR30006:SF2">
    <property type="entry name" value="ABC TRANSPORTER SUBSTRATE-BINDING PROTEIN"/>
    <property type="match status" value="1"/>
</dbReference>
<accession>A0A1W9HQT6</accession>
<evidence type="ECO:0000256" key="1">
    <source>
        <dbReference type="ARBA" id="ARBA00022729"/>
    </source>
</evidence>
<dbReference type="InterPro" id="IPR026045">
    <property type="entry name" value="Ferric-bd"/>
</dbReference>
<dbReference type="PIRSF" id="PIRSF002825">
    <property type="entry name" value="CfbpA"/>
    <property type="match status" value="1"/>
</dbReference>
<dbReference type="Proteomes" id="UP000192872">
    <property type="component" value="Unassembled WGS sequence"/>
</dbReference>
<gene>
    <name evidence="4" type="ORF">A4S15_02515</name>
</gene>
<evidence type="ECO:0000256" key="2">
    <source>
        <dbReference type="PIRSR" id="PIRSR002825-1"/>
    </source>
</evidence>
<evidence type="ECO:0000313" key="4">
    <source>
        <dbReference type="EMBL" id="OQW49617.1"/>
    </source>
</evidence>
<comment type="caution">
    <text evidence="4">The sequence shown here is derived from an EMBL/GenBank/DDBJ whole genome shotgun (WGS) entry which is preliminary data.</text>
</comment>
<dbReference type="RefSeq" id="WP_376799822.1">
    <property type="nucleotide sequence ID" value="NZ_DBNB01000008.1"/>
</dbReference>
<name>A0A1W9HQT6_9HYPH</name>
<dbReference type="EMBL" id="LWDL01000031">
    <property type="protein sequence ID" value="OQW49617.1"/>
    <property type="molecule type" value="Genomic_DNA"/>
</dbReference>
<dbReference type="Gene3D" id="3.40.190.10">
    <property type="entry name" value="Periplasmic binding protein-like II"/>
    <property type="match status" value="2"/>
</dbReference>
<dbReference type="STRING" id="1827387.A4S15_02515"/>
<keyword evidence="1 3" id="KW-0732">Signal</keyword>
<keyword evidence="2" id="KW-0408">Iron</keyword>